<reference evidence="6 7" key="1">
    <citation type="submission" date="2016-07" db="EMBL/GenBank/DDBJ databases">
        <title>Pervasive Adenine N6-methylation of Active Genes in Fungi.</title>
        <authorList>
            <consortium name="DOE Joint Genome Institute"/>
            <person name="Mondo S.J."/>
            <person name="Dannebaum R.O."/>
            <person name="Kuo R.C."/>
            <person name="Labutti K."/>
            <person name="Haridas S."/>
            <person name="Kuo A."/>
            <person name="Salamov A."/>
            <person name="Ahrendt S.R."/>
            <person name="Lipzen A."/>
            <person name="Sullivan W."/>
            <person name="Andreopoulos W.B."/>
            <person name="Clum A."/>
            <person name="Lindquist E."/>
            <person name="Daum C."/>
            <person name="Ramamoorthy G.K."/>
            <person name="Gryganskyi A."/>
            <person name="Culley D."/>
            <person name="Magnuson J.K."/>
            <person name="James T.Y."/>
            <person name="O'Malley M.A."/>
            <person name="Stajich J.E."/>
            <person name="Spatafora J.W."/>
            <person name="Visel A."/>
            <person name="Grigoriev I.V."/>
        </authorList>
    </citation>
    <scope>NUCLEOTIDE SEQUENCE [LARGE SCALE GENOMIC DNA]</scope>
    <source>
        <strain evidence="6 7">PL171</strain>
    </source>
</reference>
<comment type="caution">
    <text evidence="6">The sequence shown here is derived from an EMBL/GenBank/DDBJ whole genome shotgun (WGS) entry which is preliminary data.</text>
</comment>
<accession>A0A1Y2HVS7</accession>
<evidence type="ECO:0000313" key="6">
    <source>
        <dbReference type="EMBL" id="ORZ38708.1"/>
    </source>
</evidence>
<evidence type="ECO:0008006" key="8">
    <source>
        <dbReference type="Google" id="ProtNLM"/>
    </source>
</evidence>
<evidence type="ECO:0000256" key="2">
    <source>
        <dbReference type="ARBA" id="ARBA00022737"/>
    </source>
</evidence>
<dbReference type="Proteomes" id="UP000193411">
    <property type="component" value="Unassembled WGS sequence"/>
</dbReference>
<evidence type="ECO:0000256" key="1">
    <source>
        <dbReference type="ARBA" id="ARBA00022729"/>
    </source>
</evidence>
<feature type="region of interest" description="Disordered" evidence="4">
    <location>
        <begin position="398"/>
        <end position="418"/>
    </location>
</feature>
<dbReference type="NCBIfam" id="TIGR02232">
    <property type="entry name" value="myxo_disulf_rpt"/>
    <property type="match status" value="1"/>
</dbReference>
<gene>
    <name evidence="6" type="ORF">BCR44DRAFT_34873</name>
</gene>
<dbReference type="STRING" id="765915.A0A1Y2HVS7"/>
<feature type="region of interest" description="Disordered" evidence="4">
    <location>
        <begin position="432"/>
        <end position="468"/>
    </location>
</feature>
<keyword evidence="2" id="KW-0677">Repeat</keyword>
<proteinExistence type="predicted"/>
<evidence type="ECO:0000256" key="3">
    <source>
        <dbReference type="ARBA" id="ARBA00023157"/>
    </source>
</evidence>
<dbReference type="OrthoDB" id="291007at2759"/>
<feature type="chain" id="PRO_5013096137" description="HYR domain-containing protein" evidence="5">
    <location>
        <begin position="22"/>
        <end position="468"/>
    </location>
</feature>
<evidence type="ECO:0000313" key="7">
    <source>
        <dbReference type="Proteomes" id="UP000193411"/>
    </source>
</evidence>
<dbReference type="InterPro" id="IPR011936">
    <property type="entry name" value="Myxo_disulph_rpt"/>
</dbReference>
<keyword evidence="3" id="KW-1015">Disulfide bond</keyword>
<keyword evidence="1 5" id="KW-0732">Signal</keyword>
<organism evidence="6 7">
    <name type="scientific">Catenaria anguillulae PL171</name>
    <dbReference type="NCBI Taxonomy" id="765915"/>
    <lineage>
        <taxon>Eukaryota</taxon>
        <taxon>Fungi</taxon>
        <taxon>Fungi incertae sedis</taxon>
        <taxon>Blastocladiomycota</taxon>
        <taxon>Blastocladiomycetes</taxon>
        <taxon>Blastocladiales</taxon>
        <taxon>Catenariaceae</taxon>
        <taxon>Catenaria</taxon>
    </lineage>
</organism>
<evidence type="ECO:0000256" key="4">
    <source>
        <dbReference type="SAM" id="MobiDB-lite"/>
    </source>
</evidence>
<sequence length="468" mass="47798">MPFLALLLTLSALSLATTCHAGNVLILGTTVTGGASSVEAQAVIAAGHTPVVVSPATWAGLTTDDFKSYAAIVLGDPSCGGRGAVAAAQANAAVWGPAITGNVLIDGTDPVLHSKPLLPRGAIKFATDEPGTTGLYASLSCYYHGTPPATRVEFLAGVGEFTAVGVGCFNNVLKVADHPALAGVTSAYLSGWGCSVHNAFDGIPSGFLPLAIAAGATGPGAMSFPDGSSGIPYILARGRTLVPVACGNGRVDPGEECDDGNTANEDGCSAQCKIEPKRTVNVTCPAVHRAVADANYCGVKGLDLTSLVTTEDGATLSFVPESMTFPVGTTTVTVTATLGTATGNCTFPVTVTDETKPTIANFAQDPKALWPPNHKMTLVTFSYDVVDNCAANKTLCALKNPTSSEPDDARGDGNTTGDIQIVDGTRVLLRAERQGQGSGRTYSMTLECPDEAGNTATRPVSVVVPHNR</sequence>
<name>A0A1Y2HVS7_9FUNG</name>
<dbReference type="AlphaFoldDB" id="A0A1Y2HVS7"/>
<evidence type="ECO:0000256" key="5">
    <source>
        <dbReference type="SAM" id="SignalP"/>
    </source>
</evidence>
<keyword evidence="7" id="KW-1185">Reference proteome</keyword>
<protein>
    <recommendedName>
        <fullName evidence="8">HYR domain-containing protein</fullName>
    </recommendedName>
</protein>
<dbReference type="EMBL" id="MCFL01000007">
    <property type="protein sequence ID" value="ORZ38708.1"/>
    <property type="molecule type" value="Genomic_DNA"/>
</dbReference>
<feature type="signal peptide" evidence="5">
    <location>
        <begin position="1"/>
        <end position="21"/>
    </location>
</feature>